<dbReference type="PANTHER" id="PTHR21022">
    <property type="entry name" value="PREPHENATE DEHYDRATASE P PROTEIN"/>
    <property type="match status" value="1"/>
</dbReference>
<evidence type="ECO:0000256" key="12">
    <source>
        <dbReference type="RuleBase" id="RU363004"/>
    </source>
</evidence>
<dbReference type="PROSITE" id="PS00857">
    <property type="entry name" value="PREPHENATE_DEHYDR_1"/>
    <property type="match status" value="1"/>
</dbReference>
<comment type="function">
    <text evidence="12">Converts the prephenate produced from the shikimate-chorismate pathway into phenylalanine.</text>
</comment>
<dbReference type="FunFam" id="3.40.190.10:FF:000028">
    <property type="entry name" value="Arogenate dehydratase"/>
    <property type="match status" value="1"/>
</dbReference>
<protein>
    <recommendedName>
        <fullName evidence="12">Arogenate dehydratase</fullName>
        <ecNumber evidence="12">4.2.1.91</ecNumber>
    </recommendedName>
</protein>
<dbReference type="OrthoDB" id="2414662at2759"/>
<evidence type="ECO:0000259" key="13">
    <source>
        <dbReference type="PROSITE" id="PS51171"/>
    </source>
</evidence>
<comment type="catalytic activity">
    <reaction evidence="11">
        <text>prephenate + H(+) = 3-phenylpyruvate + CO2 + H2O</text>
        <dbReference type="Rhea" id="RHEA:21648"/>
        <dbReference type="ChEBI" id="CHEBI:15377"/>
        <dbReference type="ChEBI" id="CHEBI:15378"/>
        <dbReference type="ChEBI" id="CHEBI:16526"/>
        <dbReference type="ChEBI" id="CHEBI:18005"/>
        <dbReference type="ChEBI" id="CHEBI:29934"/>
        <dbReference type="EC" id="4.2.1.51"/>
    </reaction>
    <physiologicalReaction direction="left-to-right" evidence="11">
        <dbReference type="Rhea" id="RHEA:21649"/>
    </physiologicalReaction>
</comment>
<dbReference type="PROSITE" id="PS51171">
    <property type="entry name" value="PREPHENATE_DEHYDR_3"/>
    <property type="match status" value="1"/>
</dbReference>
<name>A0A9D5C4K9_9LILI</name>
<comment type="catalytic activity">
    <reaction evidence="10">
        <text>L-arogenate + H(+) = L-phenylalanine + CO2 + H2O</text>
        <dbReference type="Rhea" id="RHEA:12536"/>
        <dbReference type="ChEBI" id="CHEBI:15377"/>
        <dbReference type="ChEBI" id="CHEBI:15378"/>
        <dbReference type="ChEBI" id="CHEBI:16526"/>
        <dbReference type="ChEBI" id="CHEBI:58095"/>
        <dbReference type="ChEBI" id="CHEBI:58180"/>
        <dbReference type="EC" id="4.2.1.91"/>
    </reaction>
    <physiologicalReaction direction="left-to-right" evidence="10">
        <dbReference type="Rhea" id="RHEA:12537"/>
    </physiologicalReaction>
</comment>
<dbReference type="NCBIfam" id="NF008865">
    <property type="entry name" value="PRK11898.1"/>
    <property type="match status" value="1"/>
</dbReference>
<dbReference type="Gene3D" id="3.30.70.260">
    <property type="match status" value="1"/>
</dbReference>
<keyword evidence="4 12" id="KW-0028">Amino-acid biosynthesis</keyword>
<keyword evidence="7 12" id="KW-0057">Aromatic amino acid biosynthesis</keyword>
<dbReference type="PANTHER" id="PTHR21022:SF20">
    <property type="entry name" value="AROGENATE DEHYDRATASE_PREPHENATE DEHYDRATASE 1, CHLOROPLASTIC"/>
    <property type="match status" value="1"/>
</dbReference>
<dbReference type="Gene3D" id="3.40.190.10">
    <property type="entry name" value="Periplasmic binding protein-like II"/>
    <property type="match status" value="2"/>
</dbReference>
<dbReference type="CDD" id="cd04905">
    <property type="entry name" value="ACT_CM-PDT"/>
    <property type="match status" value="1"/>
</dbReference>
<evidence type="ECO:0000313" key="16">
    <source>
        <dbReference type="Proteomes" id="UP001085076"/>
    </source>
</evidence>
<evidence type="ECO:0000256" key="1">
    <source>
        <dbReference type="ARBA" id="ARBA00004470"/>
    </source>
</evidence>
<evidence type="ECO:0000256" key="5">
    <source>
        <dbReference type="ARBA" id="ARBA00022640"/>
    </source>
</evidence>
<dbReference type="InterPro" id="IPR002912">
    <property type="entry name" value="ACT_dom"/>
</dbReference>
<comment type="subcellular location">
    <subcellularLocation>
        <location evidence="1 12">Plastid</location>
        <location evidence="1 12">Chloroplast stroma</location>
    </subcellularLocation>
</comment>
<dbReference type="Pfam" id="PF00800">
    <property type="entry name" value="PDT"/>
    <property type="match status" value="1"/>
</dbReference>
<gene>
    <name evidence="15" type="ORF">J5N97_027312</name>
</gene>
<dbReference type="FunFam" id="3.30.70.260:FF:000028">
    <property type="entry name" value="Arogenate dehydratase"/>
    <property type="match status" value="1"/>
</dbReference>
<comment type="caution">
    <text evidence="15">The sequence shown here is derived from an EMBL/GenBank/DDBJ whole genome shotgun (WGS) entry which is preliminary data.</text>
</comment>
<dbReference type="GO" id="GO:0009570">
    <property type="term" value="C:chloroplast stroma"/>
    <property type="evidence" value="ECO:0007669"/>
    <property type="project" value="UniProtKB-SubCell"/>
</dbReference>
<comment type="pathway">
    <text evidence="2 12">Amino-acid biosynthesis; L-phenylalanine biosynthesis; L-phenylalanine from L-arogenate: step 1/1.</text>
</comment>
<evidence type="ECO:0000256" key="8">
    <source>
        <dbReference type="ARBA" id="ARBA00023222"/>
    </source>
</evidence>
<dbReference type="InterPro" id="IPR018528">
    <property type="entry name" value="Preph_deHydtase_CS"/>
</dbReference>
<evidence type="ECO:0000313" key="15">
    <source>
        <dbReference type="EMBL" id="KAJ0966174.1"/>
    </source>
</evidence>
<dbReference type="PROSITE" id="PS00858">
    <property type="entry name" value="PREPHENATE_DEHYDR_2"/>
    <property type="match status" value="1"/>
</dbReference>
<evidence type="ECO:0000256" key="7">
    <source>
        <dbReference type="ARBA" id="ARBA00023141"/>
    </source>
</evidence>
<keyword evidence="6 12" id="KW-0809">Transit peptide</keyword>
<dbReference type="SUPFAM" id="SSF53850">
    <property type="entry name" value="Periplasmic binding protein-like II"/>
    <property type="match status" value="1"/>
</dbReference>
<dbReference type="PROSITE" id="PS51671">
    <property type="entry name" value="ACT"/>
    <property type="match status" value="1"/>
</dbReference>
<keyword evidence="16" id="KW-1185">Reference proteome</keyword>
<dbReference type="InterPro" id="IPR001086">
    <property type="entry name" value="Preph_deHydtase"/>
</dbReference>
<reference evidence="15" key="1">
    <citation type="submission" date="2021-03" db="EMBL/GenBank/DDBJ databases">
        <authorList>
            <person name="Li Z."/>
            <person name="Yang C."/>
        </authorList>
    </citation>
    <scope>NUCLEOTIDE SEQUENCE</scope>
    <source>
        <strain evidence="15">Dzin_1.0</strain>
        <tissue evidence="15">Leaf</tissue>
    </source>
</reference>
<dbReference type="EC" id="4.2.1.91" evidence="12"/>
<dbReference type="AlphaFoldDB" id="A0A9D5C4K9"/>
<reference evidence="15" key="2">
    <citation type="journal article" date="2022" name="Hortic Res">
        <title>The genome of Dioscorea zingiberensis sheds light on the biosynthesis, origin and evolution of the medicinally important diosgenin saponins.</title>
        <authorList>
            <person name="Li Y."/>
            <person name="Tan C."/>
            <person name="Li Z."/>
            <person name="Guo J."/>
            <person name="Li S."/>
            <person name="Chen X."/>
            <person name="Wang C."/>
            <person name="Dai X."/>
            <person name="Yang H."/>
            <person name="Song W."/>
            <person name="Hou L."/>
            <person name="Xu J."/>
            <person name="Tong Z."/>
            <person name="Xu A."/>
            <person name="Yuan X."/>
            <person name="Wang W."/>
            <person name="Yang Q."/>
            <person name="Chen L."/>
            <person name="Sun Z."/>
            <person name="Wang K."/>
            <person name="Pan B."/>
            <person name="Chen J."/>
            <person name="Bao Y."/>
            <person name="Liu F."/>
            <person name="Qi X."/>
            <person name="Gang D.R."/>
            <person name="Wen J."/>
            <person name="Li J."/>
        </authorList>
    </citation>
    <scope>NUCLEOTIDE SEQUENCE</scope>
    <source>
        <strain evidence="15">Dzin_1.0</strain>
    </source>
</reference>
<organism evidence="15 16">
    <name type="scientific">Dioscorea zingiberensis</name>
    <dbReference type="NCBI Taxonomy" id="325984"/>
    <lineage>
        <taxon>Eukaryota</taxon>
        <taxon>Viridiplantae</taxon>
        <taxon>Streptophyta</taxon>
        <taxon>Embryophyta</taxon>
        <taxon>Tracheophyta</taxon>
        <taxon>Spermatophyta</taxon>
        <taxon>Magnoliopsida</taxon>
        <taxon>Liliopsida</taxon>
        <taxon>Dioscoreales</taxon>
        <taxon>Dioscoreaceae</taxon>
        <taxon>Dioscorea</taxon>
    </lineage>
</organism>
<feature type="domain" description="ACT" evidence="14">
    <location>
        <begin position="298"/>
        <end position="389"/>
    </location>
</feature>
<evidence type="ECO:0000256" key="3">
    <source>
        <dbReference type="ARBA" id="ARBA00022528"/>
    </source>
</evidence>
<proteinExistence type="predicted"/>
<evidence type="ECO:0000256" key="6">
    <source>
        <dbReference type="ARBA" id="ARBA00022946"/>
    </source>
</evidence>
<feature type="domain" description="Prephenate dehydratase" evidence="13">
    <location>
        <begin position="109"/>
        <end position="284"/>
    </location>
</feature>
<evidence type="ECO:0000259" key="14">
    <source>
        <dbReference type="PROSITE" id="PS51671"/>
    </source>
</evidence>
<keyword evidence="9 12" id="KW-0456">Lyase</keyword>
<accession>A0A9D5C4K9</accession>
<evidence type="ECO:0000256" key="2">
    <source>
        <dbReference type="ARBA" id="ARBA00004929"/>
    </source>
</evidence>
<dbReference type="EMBL" id="JAGGNH010000008">
    <property type="protein sequence ID" value="KAJ0966174.1"/>
    <property type="molecule type" value="Genomic_DNA"/>
</dbReference>
<dbReference type="GO" id="GO:0047769">
    <property type="term" value="F:arogenate dehydratase activity"/>
    <property type="evidence" value="ECO:0007669"/>
    <property type="project" value="UniProtKB-UniRule"/>
</dbReference>
<dbReference type="FunFam" id="3.40.190.10:FF:000031">
    <property type="entry name" value="Arogenate dehydratase"/>
    <property type="match status" value="1"/>
</dbReference>
<evidence type="ECO:0000256" key="9">
    <source>
        <dbReference type="ARBA" id="ARBA00023239"/>
    </source>
</evidence>
<dbReference type="InterPro" id="IPR045865">
    <property type="entry name" value="ACT-like_dom_sf"/>
</dbReference>
<dbReference type="GO" id="GO:0009094">
    <property type="term" value="P:L-phenylalanine biosynthetic process"/>
    <property type="evidence" value="ECO:0007669"/>
    <property type="project" value="UniProtKB-KW"/>
</dbReference>
<keyword evidence="5 12" id="KW-0934">Plastid</keyword>
<dbReference type="CDD" id="cd13631">
    <property type="entry name" value="PBP2_Ct-PDT_like"/>
    <property type="match status" value="1"/>
</dbReference>
<dbReference type="SUPFAM" id="SSF55021">
    <property type="entry name" value="ACT-like"/>
    <property type="match status" value="1"/>
</dbReference>
<evidence type="ECO:0000256" key="11">
    <source>
        <dbReference type="ARBA" id="ARBA00052579"/>
    </source>
</evidence>
<evidence type="ECO:0000256" key="4">
    <source>
        <dbReference type="ARBA" id="ARBA00022605"/>
    </source>
</evidence>
<sequence length="409" mass="44510">MMLLRAVGSSIGGLCGLERWDLGGGGRSLNAVCALSWKWDAARNGGEKAFLKLVGDESSMVPISAAELDRVAMNGDPLEPGKWSRELNSLPKPLSAIDLVSSSQGSNVRVAYQGGPGAFSEAAALKAYPLCETVPCEQFEVAFKAVELWVVEKAVLPIENSLGGSIHRNYDLLLCHRLHIVGEVQLAVNHCLMALPGVRKEEIKRVLSHPNALAQCEFTLAELGVIRQNVDDTAGAAQTIASNNLRDAGAIASARAAEIYGLNIIGENMQDFANNVTRFLILAREPIIPGTDRPYKTSVVFTLDEGPGVLFKALAVFSLRDISLSKIESRPQRQRPLRVVDGLNNGTAKYFDYLFYVDFEASMAEPRAQNALSHLQELATFLRVLGSYPRDISECYPEDKFSNQSQNSS</sequence>
<evidence type="ECO:0000256" key="10">
    <source>
        <dbReference type="ARBA" id="ARBA00050723"/>
    </source>
</evidence>
<keyword evidence="3 12" id="KW-0150">Chloroplast</keyword>
<keyword evidence="8 12" id="KW-0584">Phenylalanine biosynthesis</keyword>
<dbReference type="GO" id="GO:0004664">
    <property type="term" value="F:prephenate dehydratase activity"/>
    <property type="evidence" value="ECO:0007669"/>
    <property type="project" value="UniProtKB-EC"/>
</dbReference>
<dbReference type="Proteomes" id="UP001085076">
    <property type="component" value="Miscellaneous, Linkage group lg08"/>
</dbReference>